<dbReference type="AlphaFoldDB" id="A0A2T2WQG8"/>
<dbReference type="EMBL" id="PXYT01000077">
    <property type="protein sequence ID" value="PSR24463.1"/>
    <property type="molecule type" value="Genomic_DNA"/>
</dbReference>
<proteinExistence type="predicted"/>
<accession>A0A2T2WQG8</accession>
<reference evidence="2 3" key="1">
    <citation type="journal article" date="2014" name="BMC Genomics">
        <title>Comparison of environmental and isolate Sulfobacillus genomes reveals diverse carbon, sulfur, nitrogen, and hydrogen metabolisms.</title>
        <authorList>
            <person name="Justice N.B."/>
            <person name="Norman A."/>
            <person name="Brown C.T."/>
            <person name="Singh A."/>
            <person name="Thomas B.C."/>
            <person name="Banfield J.F."/>
        </authorList>
    </citation>
    <scope>NUCLEOTIDE SEQUENCE [LARGE SCALE GENOMIC DNA]</scope>
    <source>
        <strain evidence="2">AMDSBA1</strain>
    </source>
</reference>
<feature type="transmembrane region" description="Helical" evidence="1">
    <location>
        <begin position="12"/>
        <end position="34"/>
    </location>
</feature>
<protein>
    <submittedName>
        <fullName evidence="2">Uncharacterized protein</fullName>
    </submittedName>
</protein>
<sequence>MDASSRLKSHGILFPIVSDRFHSIFALAVFIVTFGEDFIKFGWLCADRGERRGALTASYITIFSVAGCMAAALEPIFGDLLLVQNPQW</sequence>
<evidence type="ECO:0000313" key="2">
    <source>
        <dbReference type="EMBL" id="PSR24463.1"/>
    </source>
</evidence>
<keyword evidence="1" id="KW-0812">Transmembrane</keyword>
<keyword evidence="1" id="KW-0472">Membrane</keyword>
<feature type="transmembrane region" description="Helical" evidence="1">
    <location>
        <begin position="54"/>
        <end position="73"/>
    </location>
</feature>
<evidence type="ECO:0000256" key="1">
    <source>
        <dbReference type="SAM" id="Phobius"/>
    </source>
</evidence>
<comment type="caution">
    <text evidence="2">The sequence shown here is derived from an EMBL/GenBank/DDBJ whole genome shotgun (WGS) entry which is preliminary data.</text>
</comment>
<dbReference type="Proteomes" id="UP000242699">
    <property type="component" value="Unassembled WGS sequence"/>
</dbReference>
<name>A0A2T2WQG8_9FIRM</name>
<organism evidence="2 3">
    <name type="scientific">Sulfobacillus benefaciens</name>
    <dbReference type="NCBI Taxonomy" id="453960"/>
    <lineage>
        <taxon>Bacteria</taxon>
        <taxon>Bacillati</taxon>
        <taxon>Bacillota</taxon>
        <taxon>Clostridia</taxon>
        <taxon>Eubacteriales</taxon>
        <taxon>Clostridiales Family XVII. Incertae Sedis</taxon>
        <taxon>Sulfobacillus</taxon>
    </lineage>
</organism>
<keyword evidence="1" id="KW-1133">Transmembrane helix</keyword>
<gene>
    <name evidence="2" type="ORF">C7B43_18960</name>
</gene>
<evidence type="ECO:0000313" key="3">
    <source>
        <dbReference type="Proteomes" id="UP000242699"/>
    </source>
</evidence>